<reference evidence="6 7" key="1">
    <citation type="submission" date="2020-10" db="EMBL/GenBank/DDBJ databases">
        <title>Degradation of 1,4-Dioxane by Xanthobacter sp. YN2, via a Novel Group-2 Soluble Di-Iron Monooxygenase.</title>
        <authorList>
            <person name="Ma F."/>
            <person name="Wang Y."/>
            <person name="Yang J."/>
            <person name="Guo H."/>
            <person name="Su D."/>
            <person name="Yu L."/>
        </authorList>
    </citation>
    <scope>NUCLEOTIDE SEQUENCE [LARGE SCALE GENOMIC DNA]</scope>
    <source>
        <strain evidence="6 7">YN2</strain>
    </source>
</reference>
<dbReference type="PROSITE" id="PS01124">
    <property type="entry name" value="HTH_ARAC_FAMILY_2"/>
    <property type="match status" value="1"/>
</dbReference>
<dbReference type="InterPro" id="IPR020449">
    <property type="entry name" value="Tscrpt_reg_AraC-type_HTH"/>
</dbReference>
<dbReference type="InterPro" id="IPR009057">
    <property type="entry name" value="Homeodomain-like_sf"/>
</dbReference>
<sequence>MSIHVSPFPEGRVARIPAGELVSSHVIGHPKSASAEMLGGSAAINPPASRPETLSVNLGHVGVVIDISASGQAPVHTMHLAGSGPAPAGRVQLQVASPDLSGWFEIFSAGEPHARKRDVAADPVVQRLSRALAAAEQSTEEYGALYADALRLAIVTHLLSAQGRIEPEPAAPSAPTPQPARSRSGLPRWRFKRVEAYIEANLSEAISLADMAAAAGLSRMHFAAQFRVLTGLRPHEFLLRRRIERAQAMMQETRDTLVEIALAVGFQTQSHFTTVFRRFVGQTPYQWRRADRTGN</sequence>
<evidence type="ECO:0000313" key="6">
    <source>
        <dbReference type="EMBL" id="QRG06545.1"/>
    </source>
</evidence>
<dbReference type="RefSeq" id="WP_203193451.1">
    <property type="nucleotide sequence ID" value="NZ_CP063362.1"/>
</dbReference>
<feature type="domain" description="HTH araC/xylS-type" evidence="5">
    <location>
        <begin position="192"/>
        <end position="290"/>
    </location>
</feature>
<dbReference type="InterPro" id="IPR018060">
    <property type="entry name" value="HTH_AraC"/>
</dbReference>
<dbReference type="PANTHER" id="PTHR46796">
    <property type="entry name" value="HTH-TYPE TRANSCRIPTIONAL ACTIVATOR RHAS-RELATED"/>
    <property type="match status" value="1"/>
</dbReference>
<accession>A0A974PP50</accession>
<feature type="region of interest" description="Disordered" evidence="4">
    <location>
        <begin position="166"/>
        <end position="185"/>
    </location>
</feature>
<evidence type="ECO:0000259" key="5">
    <source>
        <dbReference type="PROSITE" id="PS01124"/>
    </source>
</evidence>
<dbReference type="Proteomes" id="UP000596427">
    <property type="component" value="Chromosome"/>
</dbReference>
<dbReference type="SMART" id="SM00342">
    <property type="entry name" value="HTH_ARAC"/>
    <property type="match status" value="1"/>
</dbReference>
<keyword evidence="3" id="KW-0804">Transcription</keyword>
<keyword evidence="1" id="KW-0805">Transcription regulation</keyword>
<dbReference type="SUPFAM" id="SSF46689">
    <property type="entry name" value="Homeodomain-like"/>
    <property type="match status" value="2"/>
</dbReference>
<dbReference type="GO" id="GO:0003700">
    <property type="term" value="F:DNA-binding transcription factor activity"/>
    <property type="evidence" value="ECO:0007669"/>
    <property type="project" value="InterPro"/>
</dbReference>
<dbReference type="GO" id="GO:0043565">
    <property type="term" value="F:sequence-specific DNA binding"/>
    <property type="evidence" value="ECO:0007669"/>
    <property type="project" value="InterPro"/>
</dbReference>
<organism evidence="6 7">
    <name type="scientific">Xanthobacter dioxanivorans</name>
    <dbReference type="NCBI Taxonomy" id="2528964"/>
    <lineage>
        <taxon>Bacteria</taxon>
        <taxon>Pseudomonadati</taxon>
        <taxon>Pseudomonadota</taxon>
        <taxon>Alphaproteobacteria</taxon>
        <taxon>Hyphomicrobiales</taxon>
        <taxon>Xanthobacteraceae</taxon>
        <taxon>Xanthobacter</taxon>
    </lineage>
</organism>
<dbReference type="AlphaFoldDB" id="A0A974PP50"/>
<dbReference type="PANTHER" id="PTHR46796:SF14">
    <property type="entry name" value="TRANSCRIPTIONAL REGULATORY PROTEIN"/>
    <property type="match status" value="1"/>
</dbReference>
<dbReference type="EMBL" id="CP063362">
    <property type="protein sequence ID" value="QRG06545.1"/>
    <property type="molecule type" value="Genomic_DNA"/>
</dbReference>
<evidence type="ECO:0000256" key="1">
    <source>
        <dbReference type="ARBA" id="ARBA00023015"/>
    </source>
</evidence>
<dbReference type="InterPro" id="IPR018062">
    <property type="entry name" value="HTH_AraC-typ_CS"/>
</dbReference>
<proteinExistence type="predicted"/>
<dbReference type="Gene3D" id="1.10.10.60">
    <property type="entry name" value="Homeodomain-like"/>
    <property type="match status" value="2"/>
</dbReference>
<dbReference type="PRINTS" id="PR00032">
    <property type="entry name" value="HTHARAC"/>
</dbReference>
<dbReference type="KEGG" id="xdi:EZH22_27050"/>
<evidence type="ECO:0000256" key="4">
    <source>
        <dbReference type="SAM" id="MobiDB-lite"/>
    </source>
</evidence>
<evidence type="ECO:0000256" key="2">
    <source>
        <dbReference type="ARBA" id="ARBA00023125"/>
    </source>
</evidence>
<keyword evidence="2" id="KW-0238">DNA-binding</keyword>
<evidence type="ECO:0000256" key="3">
    <source>
        <dbReference type="ARBA" id="ARBA00023163"/>
    </source>
</evidence>
<protein>
    <submittedName>
        <fullName evidence="6">Helix-turn-helix transcriptional regulator</fullName>
    </submittedName>
</protein>
<feature type="compositionally biased region" description="Pro residues" evidence="4">
    <location>
        <begin position="169"/>
        <end position="178"/>
    </location>
</feature>
<evidence type="ECO:0000313" key="7">
    <source>
        <dbReference type="Proteomes" id="UP000596427"/>
    </source>
</evidence>
<dbReference type="Pfam" id="PF12833">
    <property type="entry name" value="HTH_18"/>
    <property type="match status" value="1"/>
</dbReference>
<name>A0A974PP50_9HYPH</name>
<keyword evidence="7" id="KW-1185">Reference proteome</keyword>
<dbReference type="InterPro" id="IPR050204">
    <property type="entry name" value="AraC_XylS_family_regulators"/>
</dbReference>
<dbReference type="PROSITE" id="PS00041">
    <property type="entry name" value="HTH_ARAC_FAMILY_1"/>
    <property type="match status" value="1"/>
</dbReference>
<gene>
    <name evidence="6" type="ORF">EZH22_27050</name>
</gene>